<proteinExistence type="predicted"/>
<evidence type="ECO:0008006" key="3">
    <source>
        <dbReference type="Google" id="ProtNLM"/>
    </source>
</evidence>
<protein>
    <recommendedName>
        <fullName evidence="3">Glycosyl transferase family 1 domain-containing protein</fullName>
    </recommendedName>
</protein>
<dbReference type="Proteomes" id="UP000178379">
    <property type="component" value="Unassembled WGS sequence"/>
</dbReference>
<evidence type="ECO:0000313" key="1">
    <source>
        <dbReference type="EMBL" id="OGI41574.1"/>
    </source>
</evidence>
<evidence type="ECO:0000313" key="2">
    <source>
        <dbReference type="Proteomes" id="UP000178379"/>
    </source>
</evidence>
<organism evidence="1 2">
    <name type="scientific">Candidatus Muproteobacteria bacterium RBG_16_62_13</name>
    <dbReference type="NCBI Taxonomy" id="1817756"/>
    <lineage>
        <taxon>Bacteria</taxon>
        <taxon>Pseudomonadati</taxon>
        <taxon>Pseudomonadota</taxon>
        <taxon>Candidatus Muproteobacteria</taxon>
    </lineage>
</organism>
<reference evidence="1 2" key="1">
    <citation type="journal article" date="2016" name="Nat. Commun.">
        <title>Thousands of microbial genomes shed light on interconnected biogeochemical processes in an aquifer system.</title>
        <authorList>
            <person name="Anantharaman K."/>
            <person name="Brown C.T."/>
            <person name="Hug L.A."/>
            <person name="Sharon I."/>
            <person name="Castelle C.J."/>
            <person name="Probst A.J."/>
            <person name="Thomas B.C."/>
            <person name="Singh A."/>
            <person name="Wilkins M.J."/>
            <person name="Karaoz U."/>
            <person name="Brodie E.L."/>
            <person name="Williams K.H."/>
            <person name="Hubbard S.S."/>
            <person name="Banfield J.F."/>
        </authorList>
    </citation>
    <scope>NUCLEOTIDE SEQUENCE [LARGE SCALE GENOMIC DNA]</scope>
</reference>
<dbReference type="EMBL" id="MFSQ01000006">
    <property type="protein sequence ID" value="OGI41574.1"/>
    <property type="molecule type" value="Genomic_DNA"/>
</dbReference>
<sequence>MRIAWIIDSNNAGWHPSEKVCQSHAASMRLRVAIPSRALSARGYDTCIFSPALSDELVRNFSCKDIDIAVFAKLANADVTAFRKRAALWLKLADILKRGGVRLVADVCDNHFGDYRGDYLRTLCAMADVITVNTPTMGEIAQQHTGRQASMCSDPVEGAKMPPRFAPGARLRALWFGHQSNLKSCAHALPEFLRLVEHFDIDLHLVTAAHFGAEDICAQINRQLAPRASARFTSWSLKVIQSAFEQCDLVIVPSLPEHQAKVAQSANRLIESLWVGRIVVAHPIASYQEFSSFSYLGTNLANGVLQAINHRDETIRRIERGQAYIEAQYTPEKIADQWESALKQACHLPASPAADPTGMTSGSGS</sequence>
<dbReference type="SUPFAM" id="SSF53756">
    <property type="entry name" value="UDP-Glycosyltransferase/glycogen phosphorylase"/>
    <property type="match status" value="1"/>
</dbReference>
<accession>A0A1F6T8Y5</accession>
<dbReference type="AlphaFoldDB" id="A0A1F6T8Y5"/>
<gene>
    <name evidence="1" type="ORF">A2140_00370</name>
</gene>
<name>A0A1F6T8Y5_9PROT</name>
<comment type="caution">
    <text evidence="1">The sequence shown here is derived from an EMBL/GenBank/DDBJ whole genome shotgun (WGS) entry which is preliminary data.</text>
</comment>
<dbReference type="Gene3D" id="3.40.50.2000">
    <property type="entry name" value="Glycogen Phosphorylase B"/>
    <property type="match status" value="1"/>
</dbReference>